<keyword evidence="4 9" id="KW-0547">Nucleotide-binding</keyword>
<proteinExistence type="inferred from homology"/>
<evidence type="ECO:0000256" key="4">
    <source>
        <dbReference type="ARBA" id="ARBA00022741"/>
    </source>
</evidence>
<dbReference type="STRING" id="1314674.A0A0D7BBD4"/>
<dbReference type="InterPro" id="IPR017441">
    <property type="entry name" value="Protein_kinase_ATP_BS"/>
</dbReference>
<name>A0A0D7BBD4_9AGAR</name>
<dbReference type="EC" id="2.7.11.1" evidence="1"/>
<feature type="domain" description="Protein kinase" evidence="11">
    <location>
        <begin position="99"/>
        <end position="388"/>
    </location>
</feature>
<organism evidence="12 13">
    <name type="scientific">Cylindrobasidium torrendii FP15055 ss-10</name>
    <dbReference type="NCBI Taxonomy" id="1314674"/>
    <lineage>
        <taxon>Eukaryota</taxon>
        <taxon>Fungi</taxon>
        <taxon>Dikarya</taxon>
        <taxon>Basidiomycota</taxon>
        <taxon>Agaricomycotina</taxon>
        <taxon>Agaricomycetes</taxon>
        <taxon>Agaricomycetidae</taxon>
        <taxon>Agaricales</taxon>
        <taxon>Marasmiineae</taxon>
        <taxon>Physalacriaceae</taxon>
        <taxon>Cylindrobasidium</taxon>
    </lineage>
</organism>
<gene>
    <name evidence="12" type="ORF">CYLTODRAFT_454121</name>
</gene>
<evidence type="ECO:0000259" key="11">
    <source>
        <dbReference type="PROSITE" id="PS50011"/>
    </source>
</evidence>
<dbReference type="Gene3D" id="1.10.510.10">
    <property type="entry name" value="Transferase(Phosphotransferase) domain 1"/>
    <property type="match status" value="1"/>
</dbReference>
<keyword evidence="5 12" id="KW-0418">Kinase</keyword>
<dbReference type="GO" id="GO:0005524">
    <property type="term" value="F:ATP binding"/>
    <property type="evidence" value="ECO:0007669"/>
    <property type="project" value="UniProtKB-UniRule"/>
</dbReference>
<evidence type="ECO:0000256" key="8">
    <source>
        <dbReference type="ARBA" id="ARBA00048679"/>
    </source>
</evidence>
<accession>A0A0D7BBD4</accession>
<dbReference type="Gene3D" id="3.30.200.20">
    <property type="entry name" value="Phosphorylase Kinase, domain 1"/>
    <property type="match status" value="1"/>
</dbReference>
<dbReference type="SMART" id="SM00220">
    <property type="entry name" value="S_TKc"/>
    <property type="match status" value="1"/>
</dbReference>
<evidence type="ECO:0000256" key="7">
    <source>
        <dbReference type="ARBA" id="ARBA00047899"/>
    </source>
</evidence>
<sequence length="388" mass="42617">MNILTSVISYLFSSHVKKRSSSSSKSKYTGSVVTAYPLASSASTSCTAGSSRADSCESFGDSAPLSSPFKSKFVEDFSVPEDSFPTLNPPRIRAGPVDVTFVRCLGSGTFGSVVLAQDNNQPGRLVAVKSIIKSEYMLEGFHIADDVYPLYCSQIKAERIALEKCAESYSPFLPQNVNFAQDARLCYFIMDPHPMSLDNLLNDHRDTSTPMPGPFLRWFIQQVVCAVLALHRRGIAHLDLKPANFMIKSDGYLCTIDFGLSTTSESLPRRVLGTTGYYAPEVVPVEGRPDLMFDTQTADVYSVGQVLLDLCLSPDDVVDFGAEGAMSRLQEVNGDMANVVRKTMLPWCERPGLKNLVYAPGMFENEIQYRTMKDGLLKAPWCPAPLSC</sequence>
<evidence type="ECO:0000256" key="6">
    <source>
        <dbReference type="ARBA" id="ARBA00022840"/>
    </source>
</evidence>
<evidence type="ECO:0000256" key="9">
    <source>
        <dbReference type="PROSITE-ProRule" id="PRU10141"/>
    </source>
</evidence>
<evidence type="ECO:0000256" key="1">
    <source>
        <dbReference type="ARBA" id="ARBA00012513"/>
    </source>
</evidence>
<dbReference type="PROSITE" id="PS00108">
    <property type="entry name" value="PROTEIN_KINASE_ST"/>
    <property type="match status" value="1"/>
</dbReference>
<evidence type="ECO:0000256" key="3">
    <source>
        <dbReference type="ARBA" id="ARBA00022679"/>
    </source>
</evidence>
<evidence type="ECO:0000256" key="2">
    <source>
        <dbReference type="ARBA" id="ARBA00022527"/>
    </source>
</evidence>
<protein>
    <recommendedName>
        <fullName evidence="1">non-specific serine/threonine protein kinase</fullName>
        <ecNumber evidence="1">2.7.11.1</ecNumber>
    </recommendedName>
</protein>
<comment type="catalytic activity">
    <reaction evidence="7">
        <text>L-threonyl-[protein] + ATP = O-phospho-L-threonyl-[protein] + ADP + H(+)</text>
        <dbReference type="Rhea" id="RHEA:46608"/>
        <dbReference type="Rhea" id="RHEA-COMP:11060"/>
        <dbReference type="Rhea" id="RHEA-COMP:11605"/>
        <dbReference type="ChEBI" id="CHEBI:15378"/>
        <dbReference type="ChEBI" id="CHEBI:30013"/>
        <dbReference type="ChEBI" id="CHEBI:30616"/>
        <dbReference type="ChEBI" id="CHEBI:61977"/>
        <dbReference type="ChEBI" id="CHEBI:456216"/>
        <dbReference type="EC" id="2.7.11.1"/>
    </reaction>
</comment>
<dbReference type="PANTHER" id="PTHR24356">
    <property type="entry name" value="SERINE/THREONINE-PROTEIN KINASE"/>
    <property type="match status" value="1"/>
</dbReference>
<feature type="binding site" evidence="9">
    <location>
        <position position="133"/>
    </location>
    <ligand>
        <name>ATP</name>
        <dbReference type="ChEBI" id="CHEBI:30616"/>
    </ligand>
</feature>
<evidence type="ECO:0000313" key="12">
    <source>
        <dbReference type="EMBL" id="KIY67828.1"/>
    </source>
</evidence>
<keyword evidence="6 9" id="KW-0067">ATP-binding</keyword>
<dbReference type="InterPro" id="IPR000719">
    <property type="entry name" value="Prot_kinase_dom"/>
</dbReference>
<dbReference type="OrthoDB" id="4062651at2759"/>
<dbReference type="InterPro" id="IPR050236">
    <property type="entry name" value="Ser_Thr_kinase_AGC"/>
</dbReference>
<dbReference type="PANTHER" id="PTHR24356:SF416">
    <property type="entry name" value="PROTEIN KINASE DOMAIN-CONTAINING PROTEIN"/>
    <property type="match status" value="1"/>
</dbReference>
<dbReference type="CDD" id="cd00180">
    <property type="entry name" value="PKc"/>
    <property type="match status" value="1"/>
</dbReference>
<evidence type="ECO:0000313" key="13">
    <source>
        <dbReference type="Proteomes" id="UP000054007"/>
    </source>
</evidence>
<evidence type="ECO:0000256" key="10">
    <source>
        <dbReference type="RuleBase" id="RU000304"/>
    </source>
</evidence>
<comment type="catalytic activity">
    <reaction evidence="8">
        <text>L-seryl-[protein] + ATP = O-phospho-L-seryl-[protein] + ADP + H(+)</text>
        <dbReference type="Rhea" id="RHEA:17989"/>
        <dbReference type="Rhea" id="RHEA-COMP:9863"/>
        <dbReference type="Rhea" id="RHEA-COMP:11604"/>
        <dbReference type="ChEBI" id="CHEBI:15378"/>
        <dbReference type="ChEBI" id="CHEBI:29999"/>
        <dbReference type="ChEBI" id="CHEBI:30616"/>
        <dbReference type="ChEBI" id="CHEBI:83421"/>
        <dbReference type="ChEBI" id="CHEBI:456216"/>
        <dbReference type="EC" id="2.7.11.1"/>
    </reaction>
</comment>
<dbReference type="Pfam" id="PF00069">
    <property type="entry name" value="Pkinase"/>
    <property type="match status" value="1"/>
</dbReference>
<keyword evidence="13" id="KW-1185">Reference proteome</keyword>
<evidence type="ECO:0000256" key="5">
    <source>
        <dbReference type="ARBA" id="ARBA00022777"/>
    </source>
</evidence>
<dbReference type="SUPFAM" id="SSF56112">
    <property type="entry name" value="Protein kinase-like (PK-like)"/>
    <property type="match status" value="1"/>
</dbReference>
<dbReference type="EMBL" id="KN880516">
    <property type="protein sequence ID" value="KIY67828.1"/>
    <property type="molecule type" value="Genomic_DNA"/>
</dbReference>
<reference evidence="12 13" key="1">
    <citation type="journal article" date="2015" name="Fungal Genet. Biol.">
        <title>Evolution of novel wood decay mechanisms in Agaricales revealed by the genome sequences of Fistulina hepatica and Cylindrobasidium torrendii.</title>
        <authorList>
            <person name="Floudas D."/>
            <person name="Held B.W."/>
            <person name="Riley R."/>
            <person name="Nagy L.G."/>
            <person name="Koehler G."/>
            <person name="Ransdell A.S."/>
            <person name="Younus H."/>
            <person name="Chow J."/>
            <person name="Chiniquy J."/>
            <person name="Lipzen A."/>
            <person name="Tritt A."/>
            <person name="Sun H."/>
            <person name="Haridas S."/>
            <person name="LaButti K."/>
            <person name="Ohm R.A."/>
            <person name="Kues U."/>
            <person name="Blanchette R.A."/>
            <person name="Grigoriev I.V."/>
            <person name="Minto R.E."/>
            <person name="Hibbett D.S."/>
        </authorList>
    </citation>
    <scope>NUCLEOTIDE SEQUENCE [LARGE SCALE GENOMIC DNA]</scope>
    <source>
        <strain evidence="12 13">FP15055 ss-10</strain>
    </source>
</reference>
<dbReference type="GO" id="GO:0004674">
    <property type="term" value="F:protein serine/threonine kinase activity"/>
    <property type="evidence" value="ECO:0007669"/>
    <property type="project" value="UniProtKB-KW"/>
</dbReference>
<dbReference type="PROSITE" id="PS50011">
    <property type="entry name" value="PROTEIN_KINASE_DOM"/>
    <property type="match status" value="1"/>
</dbReference>
<dbReference type="PROSITE" id="PS00107">
    <property type="entry name" value="PROTEIN_KINASE_ATP"/>
    <property type="match status" value="1"/>
</dbReference>
<dbReference type="InterPro" id="IPR008271">
    <property type="entry name" value="Ser/Thr_kinase_AS"/>
</dbReference>
<keyword evidence="2 10" id="KW-0723">Serine/threonine-protein kinase</keyword>
<dbReference type="AlphaFoldDB" id="A0A0D7BBD4"/>
<dbReference type="GO" id="GO:0035556">
    <property type="term" value="P:intracellular signal transduction"/>
    <property type="evidence" value="ECO:0007669"/>
    <property type="project" value="TreeGrafter"/>
</dbReference>
<comment type="similarity">
    <text evidence="10">Belongs to the protein kinase superfamily.</text>
</comment>
<dbReference type="InterPro" id="IPR011009">
    <property type="entry name" value="Kinase-like_dom_sf"/>
</dbReference>
<dbReference type="Proteomes" id="UP000054007">
    <property type="component" value="Unassembled WGS sequence"/>
</dbReference>
<keyword evidence="3" id="KW-0808">Transferase</keyword>